<keyword evidence="5" id="KW-0808">Transferase</keyword>
<feature type="domain" description="SsuA/THI5-like" evidence="13">
    <location>
        <begin position="51"/>
        <end position="258"/>
    </location>
</feature>
<reference evidence="15" key="1">
    <citation type="journal article" date="2019" name="Int. J. Syst. Evol. Microbiol.">
        <title>The Global Catalogue of Microorganisms (GCM) 10K type strain sequencing project: providing services to taxonomists for standard genome sequencing and annotation.</title>
        <authorList>
            <consortium name="The Broad Institute Genomics Platform"/>
            <consortium name="The Broad Institute Genome Sequencing Center for Infectious Disease"/>
            <person name="Wu L."/>
            <person name="Ma J."/>
        </authorList>
    </citation>
    <scope>NUCLEOTIDE SEQUENCE [LARGE SCALE GENOMIC DNA]</scope>
    <source>
        <strain evidence="15">JCM 11896</strain>
    </source>
</reference>
<keyword evidence="12" id="KW-0732">Signal</keyword>
<keyword evidence="7" id="KW-0663">Pyridoxal phosphate</keyword>
<evidence type="ECO:0000256" key="11">
    <source>
        <dbReference type="ARBA" id="ARBA00048179"/>
    </source>
</evidence>
<evidence type="ECO:0000256" key="8">
    <source>
        <dbReference type="ARBA" id="ARBA00022977"/>
    </source>
</evidence>
<evidence type="ECO:0000256" key="4">
    <source>
        <dbReference type="ARBA" id="ARBA00011738"/>
    </source>
</evidence>
<evidence type="ECO:0000256" key="10">
    <source>
        <dbReference type="ARBA" id="ARBA00033171"/>
    </source>
</evidence>
<keyword evidence="15" id="KW-1185">Reference proteome</keyword>
<feature type="chain" id="PRO_5046022135" description="Thiamine pyrimidine synthase" evidence="12">
    <location>
        <begin position="23"/>
        <end position="362"/>
    </location>
</feature>
<dbReference type="PANTHER" id="PTHR31528">
    <property type="entry name" value="4-AMINO-5-HYDROXYMETHYL-2-METHYLPYRIMIDINE PHOSPHATE SYNTHASE THI11-RELATED"/>
    <property type="match status" value="1"/>
</dbReference>
<keyword evidence="9" id="KW-0408">Iron</keyword>
<comment type="catalytic activity">
    <reaction evidence="11">
        <text>N(6)-(pyridoxal phosphate)-L-lysyl-[4-amino-5-hydroxymethyl-2-methylpyrimidine phosphate synthase] + L-histidyl-[4-amino-5-hydroxymethyl-2-methylpyrimidine phosphate synthase] + 2 Fe(3+) + 4 H2O = L-lysyl-[4-amino-5-hydroxymethyl-2-methylpyrimidine phosphate synthase] + (2S)-2-amino-5-hydroxy-4-oxopentanoyl-[4-amino-5-hydroxymethyl-2-methylpyrimidine phosphate synthase] + 4-amino-2-methyl-5-(phosphooxymethyl)pyrimidine + 3-oxopropanoate + 2 Fe(2+) + 2 H(+)</text>
        <dbReference type="Rhea" id="RHEA:65756"/>
        <dbReference type="Rhea" id="RHEA-COMP:16892"/>
        <dbReference type="Rhea" id="RHEA-COMP:16893"/>
        <dbReference type="Rhea" id="RHEA-COMP:16894"/>
        <dbReference type="Rhea" id="RHEA-COMP:16895"/>
        <dbReference type="ChEBI" id="CHEBI:15377"/>
        <dbReference type="ChEBI" id="CHEBI:15378"/>
        <dbReference type="ChEBI" id="CHEBI:29033"/>
        <dbReference type="ChEBI" id="CHEBI:29034"/>
        <dbReference type="ChEBI" id="CHEBI:29969"/>
        <dbReference type="ChEBI" id="CHEBI:29979"/>
        <dbReference type="ChEBI" id="CHEBI:33190"/>
        <dbReference type="ChEBI" id="CHEBI:58354"/>
        <dbReference type="ChEBI" id="CHEBI:143915"/>
        <dbReference type="ChEBI" id="CHEBI:157692"/>
    </reaction>
    <physiologicalReaction direction="left-to-right" evidence="11">
        <dbReference type="Rhea" id="RHEA:65757"/>
    </physiologicalReaction>
</comment>
<dbReference type="PANTHER" id="PTHR31528:SF1">
    <property type="entry name" value="4-AMINO-5-HYDROXYMETHYL-2-METHYLPYRIMIDINE PHOSPHATE SYNTHASE THI11-RELATED"/>
    <property type="match status" value="1"/>
</dbReference>
<evidence type="ECO:0000256" key="6">
    <source>
        <dbReference type="ARBA" id="ARBA00022723"/>
    </source>
</evidence>
<dbReference type="Gene3D" id="3.40.190.10">
    <property type="entry name" value="Periplasmic binding protein-like II"/>
    <property type="match status" value="2"/>
</dbReference>
<dbReference type="Proteomes" id="UP001501414">
    <property type="component" value="Unassembled WGS sequence"/>
</dbReference>
<dbReference type="SUPFAM" id="SSF53850">
    <property type="entry name" value="Periplasmic binding protein-like II"/>
    <property type="match status" value="1"/>
</dbReference>
<comment type="similarity">
    <text evidence="3">Belongs to the NMT1/THI5 family.</text>
</comment>
<keyword evidence="6" id="KW-0479">Metal-binding</keyword>
<comment type="subunit">
    <text evidence="4">Homodimer.</text>
</comment>
<comment type="pathway">
    <text evidence="2">Cofactor biosynthesis; thiamine diphosphate biosynthesis.</text>
</comment>
<evidence type="ECO:0000256" key="3">
    <source>
        <dbReference type="ARBA" id="ARBA00009406"/>
    </source>
</evidence>
<comment type="function">
    <text evidence="1">Responsible for the formation of the pyrimidine heterocycle in the thiamine biosynthesis pathway. Catalyzes the formation of hydroxymethylpyrimidine phosphate (HMP-P) from histidine and pyridoxal phosphate (PLP). The protein uses PLP and the active site histidine to form HMP-P, generating an inactive enzyme. The enzyme can only undergo a single turnover, which suggests it is a suicide enzyme.</text>
</comment>
<evidence type="ECO:0000256" key="9">
    <source>
        <dbReference type="ARBA" id="ARBA00023004"/>
    </source>
</evidence>
<dbReference type="Pfam" id="PF09084">
    <property type="entry name" value="NMT1"/>
    <property type="match status" value="1"/>
</dbReference>
<organism evidence="14 15">
    <name type="scientific">Pseudonocardia kongjuensis</name>
    <dbReference type="NCBI Taxonomy" id="102227"/>
    <lineage>
        <taxon>Bacteria</taxon>
        <taxon>Bacillati</taxon>
        <taxon>Actinomycetota</taxon>
        <taxon>Actinomycetes</taxon>
        <taxon>Pseudonocardiales</taxon>
        <taxon>Pseudonocardiaceae</taxon>
        <taxon>Pseudonocardia</taxon>
    </lineage>
</organism>
<sequence length="362" mass="38616">MRIPCRRLLAALTASAALLTLAACGTGSDTGDAGADGLRPVTLALGWVTQAEWAGYYAAQEQGFYREAGLDVTIRPGGPDVSAQQIVGSGQAELGTDSFGNTLSAIDQGASLKAVAQTTARPGYVMVSRKSAGIESPADWVGKRIGSWAGDQKLYATMAKYGIDPDTDVTMVQQGFDMNQFLSGDIDIASAYAFNELGQVLASGIPAEELNVYSFAEDDTSVAEDGIFANGDFLESNRDDVTAFVTASMRGWAYCRDNAEHCVELVVQQGTALDADFQTYQMNQMNQLIWPSVAGLGSIDEEWYQQSIELLHRYGVISRELPLDEVADLALNEAATAALDDVDRFGAAYTAPDLPADLLTRG</sequence>
<dbReference type="InterPro" id="IPR015168">
    <property type="entry name" value="SsuA/THI5"/>
</dbReference>
<dbReference type="InterPro" id="IPR027939">
    <property type="entry name" value="NMT1/THI5"/>
</dbReference>
<evidence type="ECO:0000313" key="14">
    <source>
        <dbReference type="EMBL" id="GAA1394268.1"/>
    </source>
</evidence>
<evidence type="ECO:0000256" key="12">
    <source>
        <dbReference type="SAM" id="SignalP"/>
    </source>
</evidence>
<feature type="signal peptide" evidence="12">
    <location>
        <begin position="1"/>
        <end position="22"/>
    </location>
</feature>
<evidence type="ECO:0000259" key="13">
    <source>
        <dbReference type="Pfam" id="PF09084"/>
    </source>
</evidence>
<dbReference type="RefSeq" id="WP_344025134.1">
    <property type="nucleotide sequence ID" value="NZ_BAAAJK010000026.1"/>
</dbReference>
<evidence type="ECO:0000313" key="15">
    <source>
        <dbReference type="Proteomes" id="UP001501414"/>
    </source>
</evidence>
<evidence type="ECO:0000256" key="1">
    <source>
        <dbReference type="ARBA" id="ARBA00003469"/>
    </source>
</evidence>
<evidence type="ECO:0000256" key="7">
    <source>
        <dbReference type="ARBA" id="ARBA00022898"/>
    </source>
</evidence>
<comment type="caution">
    <text evidence="14">The sequence shown here is derived from an EMBL/GenBank/DDBJ whole genome shotgun (WGS) entry which is preliminary data.</text>
</comment>
<evidence type="ECO:0000256" key="2">
    <source>
        <dbReference type="ARBA" id="ARBA00004948"/>
    </source>
</evidence>
<gene>
    <name evidence="14" type="ORF">GCM10009613_42110</name>
</gene>
<dbReference type="EMBL" id="BAAAJK010000026">
    <property type="protein sequence ID" value="GAA1394268.1"/>
    <property type="molecule type" value="Genomic_DNA"/>
</dbReference>
<protein>
    <recommendedName>
        <fullName evidence="10">Thiamine pyrimidine synthase</fullName>
    </recommendedName>
</protein>
<keyword evidence="8" id="KW-0784">Thiamine biosynthesis</keyword>
<name>A0ABP4IPN5_9PSEU</name>
<accession>A0ABP4IPN5</accession>
<evidence type="ECO:0000256" key="5">
    <source>
        <dbReference type="ARBA" id="ARBA00022679"/>
    </source>
</evidence>
<dbReference type="PROSITE" id="PS51257">
    <property type="entry name" value="PROKAR_LIPOPROTEIN"/>
    <property type="match status" value="1"/>
</dbReference>
<proteinExistence type="inferred from homology"/>